<protein>
    <submittedName>
        <fullName evidence="2">Uncharacterized protein</fullName>
    </submittedName>
</protein>
<comment type="caution">
    <text evidence="2">The sequence shown here is derived from an EMBL/GenBank/DDBJ whole genome shotgun (WGS) entry which is preliminary data.</text>
</comment>
<evidence type="ECO:0000313" key="2">
    <source>
        <dbReference type="EMBL" id="MEQ2210899.1"/>
    </source>
</evidence>
<sequence length="204" mass="21893">MERKEQRSPFWGTKLVRPLPGTGTLRYRPSPSPHCPPPPPETTSFQYRCSEPDFCAACFLCPVRDSSPPLLHSPGFAPAKSHRRQRRRRDASALFPEGCADASSSLPEGWTTASRFSSAVLSSVIPSQGFFSKPASSSTDHCEWSVDAPASVLAGGQLDTQALVLVGDRPDLSETASSPSSAQLLENPAQLAHLSVGVSMGRPF</sequence>
<feature type="region of interest" description="Disordered" evidence="1">
    <location>
        <begin position="72"/>
        <end position="94"/>
    </location>
</feature>
<feature type="compositionally biased region" description="Pro residues" evidence="1">
    <location>
        <begin position="30"/>
        <end position="41"/>
    </location>
</feature>
<evidence type="ECO:0000256" key="1">
    <source>
        <dbReference type="SAM" id="MobiDB-lite"/>
    </source>
</evidence>
<reference evidence="2 3" key="1">
    <citation type="submission" date="2021-06" db="EMBL/GenBank/DDBJ databases">
        <authorList>
            <person name="Palmer J.M."/>
        </authorList>
    </citation>
    <scope>NUCLEOTIDE SEQUENCE [LARGE SCALE GENOMIC DNA]</scope>
    <source>
        <strain evidence="2 3">XC_2019</strain>
        <tissue evidence="2">Muscle</tissue>
    </source>
</reference>
<dbReference type="EMBL" id="JAHRIN010055124">
    <property type="protein sequence ID" value="MEQ2210899.1"/>
    <property type="molecule type" value="Genomic_DNA"/>
</dbReference>
<evidence type="ECO:0000313" key="3">
    <source>
        <dbReference type="Proteomes" id="UP001434883"/>
    </source>
</evidence>
<dbReference type="Proteomes" id="UP001434883">
    <property type="component" value="Unassembled WGS sequence"/>
</dbReference>
<feature type="compositionally biased region" description="Basic residues" evidence="1">
    <location>
        <begin position="80"/>
        <end position="89"/>
    </location>
</feature>
<gene>
    <name evidence="2" type="ORF">XENOCAPTIV_021516</name>
</gene>
<organism evidence="2 3">
    <name type="scientific">Xenoophorus captivus</name>
    <dbReference type="NCBI Taxonomy" id="1517983"/>
    <lineage>
        <taxon>Eukaryota</taxon>
        <taxon>Metazoa</taxon>
        <taxon>Chordata</taxon>
        <taxon>Craniata</taxon>
        <taxon>Vertebrata</taxon>
        <taxon>Euteleostomi</taxon>
        <taxon>Actinopterygii</taxon>
        <taxon>Neopterygii</taxon>
        <taxon>Teleostei</taxon>
        <taxon>Neoteleostei</taxon>
        <taxon>Acanthomorphata</taxon>
        <taxon>Ovalentaria</taxon>
        <taxon>Atherinomorphae</taxon>
        <taxon>Cyprinodontiformes</taxon>
        <taxon>Goodeidae</taxon>
        <taxon>Xenoophorus</taxon>
    </lineage>
</organism>
<feature type="region of interest" description="Disordered" evidence="1">
    <location>
        <begin position="1"/>
        <end position="42"/>
    </location>
</feature>
<proteinExistence type="predicted"/>
<name>A0ABV0RSB1_9TELE</name>
<keyword evidence="3" id="KW-1185">Reference proteome</keyword>
<accession>A0ABV0RSB1</accession>